<sequence length="41" mass="4862">MEQNSMIIQSSMLVYNFSSARKYKFGNKDHYIEIDQKSDKS</sequence>
<dbReference type="STRING" id="29534.SAMN05444366_2166"/>
<reference evidence="2" key="1">
    <citation type="submission" date="2016-11" db="EMBL/GenBank/DDBJ databases">
        <authorList>
            <person name="Varghese N."/>
            <person name="Submissions S."/>
        </authorList>
    </citation>
    <scope>NUCLEOTIDE SEQUENCE [LARGE SCALE GENOMIC DNA]</scope>
    <source>
        <strain evidence="2">DSM 1811</strain>
    </source>
</reference>
<organism evidence="1 2">
    <name type="scientific">Flavobacterium saccharophilum</name>
    <dbReference type="NCBI Taxonomy" id="29534"/>
    <lineage>
        <taxon>Bacteria</taxon>
        <taxon>Pseudomonadati</taxon>
        <taxon>Bacteroidota</taxon>
        <taxon>Flavobacteriia</taxon>
        <taxon>Flavobacteriales</taxon>
        <taxon>Flavobacteriaceae</taxon>
        <taxon>Flavobacterium</taxon>
    </lineage>
</organism>
<evidence type="ECO:0000313" key="1">
    <source>
        <dbReference type="EMBL" id="SHM04659.1"/>
    </source>
</evidence>
<accession>A0A1M7FLV0</accession>
<evidence type="ECO:0000313" key="2">
    <source>
        <dbReference type="Proteomes" id="UP000184121"/>
    </source>
</evidence>
<dbReference type="EMBL" id="FRBY01000003">
    <property type="protein sequence ID" value="SHM04659.1"/>
    <property type="molecule type" value="Genomic_DNA"/>
</dbReference>
<protein>
    <submittedName>
        <fullName evidence="1">Uncharacterized protein</fullName>
    </submittedName>
</protein>
<dbReference type="Proteomes" id="UP000184121">
    <property type="component" value="Unassembled WGS sequence"/>
</dbReference>
<dbReference type="AlphaFoldDB" id="A0A1M7FLV0"/>
<gene>
    <name evidence="1" type="ORF">SAMN05444366_2166</name>
</gene>
<name>A0A1M7FLV0_9FLAO</name>
<proteinExistence type="predicted"/>
<keyword evidence="2" id="KW-1185">Reference proteome</keyword>